<accession>A0ABR3MZM3</accession>
<feature type="region of interest" description="Disordered" evidence="1">
    <location>
        <begin position="61"/>
        <end position="93"/>
    </location>
</feature>
<dbReference type="EMBL" id="JAYMGO010000008">
    <property type="protein sequence ID" value="KAL1270079.1"/>
    <property type="molecule type" value="Genomic_DNA"/>
</dbReference>
<comment type="caution">
    <text evidence="2">The sequence shown here is derived from an EMBL/GenBank/DDBJ whole genome shotgun (WGS) entry which is preliminary data.</text>
</comment>
<sequence length="93" mass="10137">MPDESVCPRSVVDLKDSGDELMANKCPRSSHPSDLQDISLASHVLLPWRYAINRGLSTSAAHPLTSSKWPPIQSRSESPDALAQKSAQRRGVT</sequence>
<keyword evidence="3" id="KW-1185">Reference proteome</keyword>
<feature type="compositionally biased region" description="Polar residues" evidence="1">
    <location>
        <begin position="61"/>
        <end position="76"/>
    </location>
</feature>
<gene>
    <name evidence="2" type="ORF">QQF64_032368</name>
</gene>
<evidence type="ECO:0000256" key="1">
    <source>
        <dbReference type="SAM" id="MobiDB-lite"/>
    </source>
</evidence>
<proteinExistence type="predicted"/>
<evidence type="ECO:0000313" key="2">
    <source>
        <dbReference type="EMBL" id="KAL1270079.1"/>
    </source>
</evidence>
<name>A0ABR3MZM3_9TELE</name>
<evidence type="ECO:0000313" key="3">
    <source>
        <dbReference type="Proteomes" id="UP001558613"/>
    </source>
</evidence>
<evidence type="ECO:0008006" key="4">
    <source>
        <dbReference type="Google" id="ProtNLM"/>
    </source>
</evidence>
<dbReference type="Proteomes" id="UP001558613">
    <property type="component" value="Unassembled WGS sequence"/>
</dbReference>
<organism evidence="2 3">
    <name type="scientific">Cirrhinus molitorella</name>
    <name type="common">mud carp</name>
    <dbReference type="NCBI Taxonomy" id="172907"/>
    <lineage>
        <taxon>Eukaryota</taxon>
        <taxon>Metazoa</taxon>
        <taxon>Chordata</taxon>
        <taxon>Craniata</taxon>
        <taxon>Vertebrata</taxon>
        <taxon>Euteleostomi</taxon>
        <taxon>Actinopterygii</taxon>
        <taxon>Neopterygii</taxon>
        <taxon>Teleostei</taxon>
        <taxon>Ostariophysi</taxon>
        <taxon>Cypriniformes</taxon>
        <taxon>Cyprinidae</taxon>
        <taxon>Labeoninae</taxon>
        <taxon>Labeonini</taxon>
        <taxon>Cirrhinus</taxon>
    </lineage>
</organism>
<protein>
    <recommendedName>
        <fullName evidence="4">Prolactin receptor</fullName>
    </recommendedName>
</protein>
<reference evidence="2 3" key="1">
    <citation type="submission" date="2023-09" db="EMBL/GenBank/DDBJ databases">
        <authorList>
            <person name="Wang M."/>
        </authorList>
    </citation>
    <scope>NUCLEOTIDE SEQUENCE [LARGE SCALE GENOMIC DNA]</scope>
    <source>
        <strain evidence="2">GT-2023</strain>
        <tissue evidence="2">Liver</tissue>
    </source>
</reference>